<keyword evidence="2" id="KW-1185">Reference proteome</keyword>
<sequence>MNLFISTRQSRTVQPLTDGAARLPVWHRWAPAVLLTLGLALSGLLASATPQNGHAVAVILPPWNSFADAATTVAAAGGTIKGTGLWDSIVTTSLEGPDGAERLRHNGAWLVIDAAAARGCLTL</sequence>
<name>A0A1N7MIV9_9PROT</name>
<evidence type="ECO:0000313" key="1">
    <source>
        <dbReference type="EMBL" id="SIS86023.1"/>
    </source>
</evidence>
<reference evidence="1 2" key="1">
    <citation type="submission" date="2017-01" db="EMBL/GenBank/DDBJ databases">
        <authorList>
            <person name="Mah S.A."/>
            <person name="Swanson W.J."/>
            <person name="Moy G.W."/>
            <person name="Vacquier V.D."/>
        </authorList>
    </citation>
    <scope>NUCLEOTIDE SEQUENCE [LARGE SCALE GENOMIC DNA]</scope>
    <source>
        <strain evidence="1 2">DSM 11589</strain>
    </source>
</reference>
<dbReference type="STRING" id="80876.SAMN05421779_104152"/>
<organism evidence="1 2">
    <name type="scientific">Insolitispirillum peregrinum</name>
    <dbReference type="NCBI Taxonomy" id="80876"/>
    <lineage>
        <taxon>Bacteria</taxon>
        <taxon>Pseudomonadati</taxon>
        <taxon>Pseudomonadota</taxon>
        <taxon>Alphaproteobacteria</taxon>
        <taxon>Rhodospirillales</taxon>
        <taxon>Novispirillaceae</taxon>
        <taxon>Insolitispirillum</taxon>
    </lineage>
</organism>
<proteinExistence type="predicted"/>
<dbReference type="AlphaFoldDB" id="A0A1N7MIV9"/>
<evidence type="ECO:0000313" key="2">
    <source>
        <dbReference type="Proteomes" id="UP000185678"/>
    </source>
</evidence>
<accession>A0A1N7MIV9</accession>
<protein>
    <submittedName>
        <fullName evidence="1">Uncharacterized protein</fullName>
    </submittedName>
</protein>
<dbReference type="EMBL" id="FTOA01000004">
    <property type="protein sequence ID" value="SIS86023.1"/>
    <property type="molecule type" value="Genomic_DNA"/>
</dbReference>
<gene>
    <name evidence="1" type="ORF">SAMN05421779_104152</name>
</gene>
<dbReference type="Proteomes" id="UP000185678">
    <property type="component" value="Unassembled WGS sequence"/>
</dbReference>